<dbReference type="InterPro" id="IPR013839">
    <property type="entry name" value="DNAligase_adenylation"/>
</dbReference>
<evidence type="ECO:0000256" key="6">
    <source>
        <dbReference type="ARBA" id="ARBA00023204"/>
    </source>
</evidence>
<protein>
    <recommendedName>
        <fullName evidence="1">DNA ligase (NAD(+))</fullName>
        <ecNumber evidence="1">6.5.1.2</ecNumber>
    </recommendedName>
</protein>
<gene>
    <name evidence="10" type="ORF">OQ287_06670</name>
</gene>
<dbReference type="AlphaFoldDB" id="A0AA41ZG39"/>
<evidence type="ECO:0000256" key="7">
    <source>
        <dbReference type="ARBA" id="ARBA00034005"/>
    </source>
</evidence>
<dbReference type="GO" id="GO:0006260">
    <property type="term" value="P:DNA replication"/>
    <property type="evidence" value="ECO:0007669"/>
    <property type="project" value="UniProtKB-KW"/>
</dbReference>
<dbReference type="PROSITE" id="PS01056">
    <property type="entry name" value="DNA_LIGASE_N2"/>
    <property type="match status" value="1"/>
</dbReference>
<sequence>MRLCFLTLPVWWIFSSLALAASDSGHCDATEAAALEAQIAVWDTAYYQEGTRLVSDGIYDSSRALLARCQANHHLSPAPAYPLPEQRLHHPYPQLGLRKLSSREELRQWLSRLDTPKFHIQPKVDGVAVTLVYRSGELVQAISRGDGQYGQDWSEKINGIAGLPMKLSPPFSATVVVQGELYARRENHVQQEGSRGARHDIAGWMNRRVLETALRSRIGFFAWRYVSDELFDARLAQLGRWGFSTVEQFSHVVNSVDDIQQWRAQWFESPLPFATDGVVIHASDPQVEEPAVAWKYPALTGVSRVIDVHFSIGRTGRITPVLEVAPVVIDDRTVRRISLGSLNTLKRLGIIPGDIVRIRLAGAAIPVIDQRLIAATGARPLSLPDPEAYNRLSCLVLTDECQQQFIARLVWMSSSSGLAIRGIGRHSWTRLVHSGVIHRLDDWRHLREDQLLAAGISPGLSTSLSQAFRQAEKTTLLMWLKALGTISASEYKYFRMKSLKMNRKNILKNVINYQEKGSQSSILRAFMNDGEGERLVNGWLD</sequence>
<keyword evidence="4" id="KW-0227">DNA damage</keyword>
<dbReference type="InterPro" id="IPR050326">
    <property type="entry name" value="NAD_dep_DNA_ligaseB"/>
</dbReference>
<dbReference type="InterPro" id="IPR010994">
    <property type="entry name" value="RuvA_2-like"/>
</dbReference>
<dbReference type="GO" id="GO:0003911">
    <property type="term" value="F:DNA ligase (NAD+) activity"/>
    <property type="evidence" value="ECO:0007669"/>
    <property type="project" value="UniProtKB-EC"/>
</dbReference>
<dbReference type="SMART" id="SM00532">
    <property type="entry name" value="LIGANc"/>
    <property type="match status" value="1"/>
</dbReference>
<dbReference type="SUPFAM" id="SSF47781">
    <property type="entry name" value="RuvA domain 2-like"/>
    <property type="match status" value="1"/>
</dbReference>
<dbReference type="SUPFAM" id="SSF50249">
    <property type="entry name" value="Nucleic acid-binding proteins"/>
    <property type="match status" value="1"/>
</dbReference>
<dbReference type="Pfam" id="PF01653">
    <property type="entry name" value="DNA_ligase_aden"/>
    <property type="match status" value="1"/>
</dbReference>
<feature type="chain" id="PRO_5041453488" description="DNA ligase (NAD(+))" evidence="8">
    <location>
        <begin position="21"/>
        <end position="541"/>
    </location>
</feature>
<keyword evidence="5" id="KW-0520">NAD</keyword>
<keyword evidence="6" id="KW-0234">DNA repair</keyword>
<dbReference type="Gene3D" id="3.30.470.30">
    <property type="entry name" value="DNA ligase/mRNA capping enzyme"/>
    <property type="match status" value="1"/>
</dbReference>
<keyword evidence="8" id="KW-0732">Signal</keyword>
<dbReference type="EC" id="6.5.1.2" evidence="1"/>
<dbReference type="Proteomes" id="UP001165678">
    <property type="component" value="Unassembled WGS sequence"/>
</dbReference>
<keyword evidence="2 10" id="KW-0436">Ligase</keyword>
<dbReference type="PANTHER" id="PTHR47810">
    <property type="entry name" value="DNA LIGASE"/>
    <property type="match status" value="1"/>
</dbReference>
<name>A0AA41ZG39_9GAMM</name>
<keyword evidence="3" id="KW-0235">DNA replication</keyword>
<feature type="signal peptide" evidence="8">
    <location>
        <begin position="1"/>
        <end position="20"/>
    </location>
</feature>
<dbReference type="InterPro" id="IPR033136">
    <property type="entry name" value="DNA_ligase_CS"/>
</dbReference>
<reference evidence="10" key="1">
    <citation type="submission" date="2022-11" db="EMBL/GenBank/DDBJ databases">
        <title>Larsenimonas rhizosphaerae sp. nov., isolated from a tidal mudflat.</title>
        <authorList>
            <person name="Lee S.D."/>
            <person name="Kim I.S."/>
        </authorList>
    </citation>
    <scope>NUCLEOTIDE SEQUENCE</scope>
    <source>
        <strain evidence="10">GH2-1</strain>
    </source>
</reference>
<organism evidence="10 11">
    <name type="scientific">Larsenimonas rhizosphaerae</name>
    <dbReference type="NCBI Taxonomy" id="2944682"/>
    <lineage>
        <taxon>Bacteria</taxon>
        <taxon>Pseudomonadati</taxon>
        <taxon>Pseudomonadota</taxon>
        <taxon>Gammaproteobacteria</taxon>
        <taxon>Oceanospirillales</taxon>
        <taxon>Halomonadaceae</taxon>
        <taxon>Larsenimonas</taxon>
    </lineage>
</organism>
<evidence type="ECO:0000256" key="2">
    <source>
        <dbReference type="ARBA" id="ARBA00022598"/>
    </source>
</evidence>
<dbReference type="SUPFAM" id="SSF56091">
    <property type="entry name" value="DNA ligase/mRNA capping enzyme, catalytic domain"/>
    <property type="match status" value="1"/>
</dbReference>
<evidence type="ECO:0000313" key="10">
    <source>
        <dbReference type="EMBL" id="MCX2523915.1"/>
    </source>
</evidence>
<dbReference type="InterPro" id="IPR012340">
    <property type="entry name" value="NA-bd_OB-fold"/>
</dbReference>
<evidence type="ECO:0000256" key="5">
    <source>
        <dbReference type="ARBA" id="ARBA00023027"/>
    </source>
</evidence>
<dbReference type="Gene3D" id="2.40.50.140">
    <property type="entry name" value="Nucleic acid-binding proteins"/>
    <property type="match status" value="1"/>
</dbReference>
<evidence type="ECO:0000256" key="3">
    <source>
        <dbReference type="ARBA" id="ARBA00022705"/>
    </source>
</evidence>
<dbReference type="RefSeq" id="WP_265895929.1">
    <property type="nucleotide sequence ID" value="NZ_JAPIVE010000002.1"/>
</dbReference>
<comment type="catalytic activity">
    <reaction evidence="7">
        <text>NAD(+) + (deoxyribonucleotide)n-3'-hydroxyl + 5'-phospho-(deoxyribonucleotide)m = (deoxyribonucleotide)n+m + AMP + beta-nicotinamide D-nucleotide.</text>
        <dbReference type="EC" id="6.5.1.2"/>
    </reaction>
</comment>
<evidence type="ECO:0000259" key="9">
    <source>
        <dbReference type="SMART" id="SM00532"/>
    </source>
</evidence>
<evidence type="ECO:0000256" key="8">
    <source>
        <dbReference type="SAM" id="SignalP"/>
    </source>
</evidence>
<dbReference type="EMBL" id="JAPIVE010000002">
    <property type="protein sequence ID" value="MCX2523915.1"/>
    <property type="molecule type" value="Genomic_DNA"/>
</dbReference>
<evidence type="ECO:0000256" key="4">
    <source>
        <dbReference type="ARBA" id="ARBA00022763"/>
    </source>
</evidence>
<accession>A0AA41ZG39</accession>
<proteinExistence type="predicted"/>
<feature type="domain" description="NAD-dependent DNA ligase N-terminal" evidence="9">
    <location>
        <begin position="29"/>
        <end position="417"/>
    </location>
</feature>
<keyword evidence="11" id="KW-1185">Reference proteome</keyword>
<dbReference type="PANTHER" id="PTHR47810:SF1">
    <property type="entry name" value="DNA LIGASE B"/>
    <property type="match status" value="1"/>
</dbReference>
<comment type="caution">
    <text evidence="10">The sequence shown here is derived from an EMBL/GenBank/DDBJ whole genome shotgun (WGS) entry which is preliminary data.</text>
</comment>
<evidence type="ECO:0000256" key="1">
    <source>
        <dbReference type="ARBA" id="ARBA00012722"/>
    </source>
</evidence>
<dbReference type="Pfam" id="PF03120">
    <property type="entry name" value="OB_DNA_ligase"/>
    <property type="match status" value="1"/>
</dbReference>
<dbReference type="InterPro" id="IPR004150">
    <property type="entry name" value="NAD_DNA_ligase_OB"/>
</dbReference>
<dbReference type="GO" id="GO:0006281">
    <property type="term" value="P:DNA repair"/>
    <property type="evidence" value="ECO:0007669"/>
    <property type="project" value="UniProtKB-KW"/>
</dbReference>
<evidence type="ECO:0000313" key="11">
    <source>
        <dbReference type="Proteomes" id="UP001165678"/>
    </source>
</evidence>
<dbReference type="InterPro" id="IPR013840">
    <property type="entry name" value="DNAligase_N"/>
</dbReference>